<evidence type="ECO:0000256" key="1">
    <source>
        <dbReference type="ARBA" id="ARBA00009986"/>
    </source>
</evidence>
<keyword evidence="7" id="KW-1185">Reference proteome</keyword>
<dbReference type="Gene3D" id="3.40.309.10">
    <property type="entry name" value="Aldehyde Dehydrogenase, Chain A, domain 2"/>
    <property type="match status" value="1"/>
</dbReference>
<evidence type="ECO:0000313" key="6">
    <source>
        <dbReference type="EMBL" id="GHH26211.1"/>
    </source>
</evidence>
<dbReference type="Proteomes" id="UP000652430">
    <property type="component" value="Unassembled WGS sequence"/>
</dbReference>
<dbReference type="PANTHER" id="PTHR43570">
    <property type="entry name" value="ALDEHYDE DEHYDROGENASE"/>
    <property type="match status" value="1"/>
</dbReference>
<dbReference type="Gene3D" id="3.40.605.10">
    <property type="entry name" value="Aldehyde Dehydrogenase, Chain A, domain 1"/>
    <property type="match status" value="1"/>
</dbReference>
<keyword evidence="3" id="KW-0520">NAD</keyword>
<evidence type="ECO:0000313" key="7">
    <source>
        <dbReference type="Proteomes" id="UP000652430"/>
    </source>
</evidence>
<comment type="similarity">
    <text evidence="1 4">Belongs to the aldehyde dehydrogenase family.</text>
</comment>
<keyword evidence="2 4" id="KW-0560">Oxidoreductase</keyword>
<comment type="caution">
    <text evidence="6">The sequence shown here is derived from an EMBL/GenBank/DDBJ whole genome shotgun (WGS) entry which is preliminary data.</text>
</comment>
<dbReference type="InterPro" id="IPR016163">
    <property type="entry name" value="Ald_DH_C"/>
</dbReference>
<feature type="domain" description="Aldehyde dehydrogenase" evidence="5">
    <location>
        <begin position="7"/>
        <end position="455"/>
    </location>
</feature>
<name>A0ABQ3LU66_9SPHN</name>
<dbReference type="SUPFAM" id="SSF53720">
    <property type="entry name" value="ALDH-like"/>
    <property type="match status" value="1"/>
</dbReference>
<dbReference type="InterPro" id="IPR016162">
    <property type="entry name" value="Ald_DH_N"/>
</dbReference>
<dbReference type="Pfam" id="PF00171">
    <property type="entry name" value="Aldedh"/>
    <property type="match status" value="1"/>
</dbReference>
<evidence type="ECO:0000256" key="2">
    <source>
        <dbReference type="ARBA" id="ARBA00023002"/>
    </source>
</evidence>
<proteinExistence type="inferred from homology"/>
<evidence type="ECO:0000256" key="4">
    <source>
        <dbReference type="PIRNR" id="PIRNR036492"/>
    </source>
</evidence>
<dbReference type="PANTHER" id="PTHR43570:SF20">
    <property type="entry name" value="ALDEHYDE DEHYDROGENASE ALDX-RELATED"/>
    <property type="match status" value="1"/>
</dbReference>
<gene>
    <name evidence="6" type="primary">calB</name>
    <name evidence="6" type="ORF">GCM10008023_40490</name>
</gene>
<reference evidence="7" key="1">
    <citation type="journal article" date="2019" name="Int. J. Syst. Evol. Microbiol.">
        <title>The Global Catalogue of Microorganisms (GCM) 10K type strain sequencing project: providing services to taxonomists for standard genome sequencing and annotation.</title>
        <authorList>
            <consortium name="The Broad Institute Genomics Platform"/>
            <consortium name="The Broad Institute Genome Sequencing Center for Infectious Disease"/>
            <person name="Wu L."/>
            <person name="Ma J."/>
        </authorList>
    </citation>
    <scope>NUCLEOTIDE SEQUENCE [LARGE SCALE GENOMIC DNA]</scope>
    <source>
        <strain evidence="7">CGMCC 1.8957</strain>
    </source>
</reference>
<dbReference type="EMBL" id="BNAQ01000013">
    <property type="protein sequence ID" value="GHH26211.1"/>
    <property type="molecule type" value="Genomic_DNA"/>
</dbReference>
<sequence>MSILETPATSVPAATGDAGAIAALGTAFAAQRAAFATDRRPSIEARRERLGALIGMMLANRERISAAVAQDFGAHPVPASDLIEVLGVVGRAQHVLEHLEEWMAPSPRHTDPAMLGTARAHIEYQPKGVIGNIVPWNFPFDLSVGPMVDMLAAGNRVIIKPSEYTPACADLLAEMVACTFDPDLVTVAVGGLELARAFSSMPWDHLLYTGSPAVGRQVMQAAAANLTPVTLELGGKCPAIMTPNSVTETNVESVIGTKLIKSGQMCVSVDYALVPRSDLDTFVAHAQSFMARAAPNYSRGEECTGMISPRHLQRIEDMLEEARASQCRIVTLEEDGRIDRETRRMPMSLAIAPSQNLRIMQEEIFGPILPVVPYDDLDDALEAINAGERPLGLYVFGDDAALTEHVLAATHSGGAAVNTCAIQSALPSMGFGGSGMSGMGRHHGIEGFREFSNPRGVVVRGAGDLIDVFYSPYAKAAGLVQAVLSGT</sequence>
<organism evidence="6 7">
    <name type="scientific">Sphingomonas glacialis</name>
    <dbReference type="NCBI Taxonomy" id="658225"/>
    <lineage>
        <taxon>Bacteria</taxon>
        <taxon>Pseudomonadati</taxon>
        <taxon>Pseudomonadota</taxon>
        <taxon>Alphaproteobacteria</taxon>
        <taxon>Sphingomonadales</taxon>
        <taxon>Sphingomonadaceae</taxon>
        <taxon>Sphingomonas</taxon>
    </lineage>
</organism>
<dbReference type="RefSeq" id="WP_189677809.1">
    <property type="nucleotide sequence ID" value="NZ_BNAQ01000013.1"/>
</dbReference>
<evidence type="ECO:0000259" key="5">
    <source>
        <dbReference type="Pfam" id="PF00171"/>
    </source>
</evidence>
<dbReference type="InterPro" id="IPR012394">
    <property type="entry name" value="Aldehyde_DH_NAD(P)"/>
</dbReference>
<dbReference type="InterPro" id="IPR015590">
    <property type="entry name" value="Aldehyde_DH_dom"/>
</dbReference>
<dbReference type="PIRSF" id="PIRSF036492">
    <property type="entry name" value="ALDH"/>
    <property type="match status" value="1"/>
</dbReference>
<dbReference type="InterPro" id="IPR016161">
    <property type="entry name" value="Ald_DH/histidinol_DH"/>
</dbReference>
<protein>
    <recommendedName>
        <fullName evidence="4">Aldehyde dehydrogenase</fullName>
    </recommendedName>
</protein>
<accession>A0ABQ3LU66</accession>
<evidence type="ECO:0000256" key="3">
    <source>
        <dbReference type="ARBA" id="ARBA00023027"/>
    </source>
</evidence>